<evidence type="ECO:0000313" key="1">
    <source>
        <dbReference type="EMBL" id="KAJ1981017.1"/>
    </source>
</evidence>
<evidence type="ECO:0008006" key="3">
    <source>
        <dbReference type="Google" id="ProtNLM"/>
    </source>
</evidence>
<evidence type="ECO:0000313" key="2">
    <source>
        <dbReference type="Proteomes" id="UP001151582"/>
    </source>
</evidence>
<sequence>MPDTTQAPMADPLLRFSNAYVGHVHSHNPDLLRAGLLPSDRMATIAWITSLWGFGIGAYMGGRKAGLQYFAEHMHKLPKTHQGWYFYHKHKNYRVMLEGIKRGLTYAARFTAVSGAFTVTETALDLWKGDTDFTSTLFAAFTTAYGFATLSKSPEIVTTFDQYQMYMPPFELLRYNKHILPNSPARLLFGERPRLLI</sequence>
<organism evidence="1 2">
    <name type="scientific">Dimargaris verticillata</name>
    <dbReference type="NCBI Taxonomy" id="2761393"/>
    <lineage>
        <taxon>Eukaryota</taxon>
        <taxon>Fungi</taxon>
        <taxon>Fungi incertae sedis</taxon>
        <taxon>Zoopagomycota</taxon>
        <taxon>Kickxellomycotina</taxon>
        <taxon>Dimargaritomycetes</taxon>
        <taxon>Dimargaritales</taxon>
        <taxon>Dimargaritaceae</taxon>
        <taxon>Dimargaris</taxon>
    </lineage>
</organism>
<name>A0A9W8B259_9FUNG</name>
<dbReference type="PANTHER" id="PTHR37852:SF1">
    <property type="entry name" value="HIG1 DOMAIN-CONTAINING PROTEIN"/>
    <property type="match status" value="1"/>
</dbReference>
<dbReference type="EMBL" id="JANBQB010000141">
    <property type="protein sequence ID" value="KAJ1981017.1"/>
    <property type="molecule type" value="Genomic_DNA"/>
</dbReference>
<keyword evidence="2" id="KW-1185">Reference proteome</keyword>
<accession>A0A9W8B259</accession>
<reference evidence="1" key="1">
    <citation type="submission" date="2022-07" db="EMBL/GenBank/DDBJ databases">
        <title>Phylogenomic reconstructions and comparative analyses of Kickxellomycotina fungi.</title>
        <authorList>
            <person name="Reynolds N.K."/>
            <person name="Stajich J.E."/>
            <person name="Barry K."/>
            <person name="Grigoriev I.V."/>
            <person name="Crous P."/>
            <person name="Smith M.E."/>
        </authorList>
    </citation>
    <scope>NUCLEOTIDE SEQUENCE</scope>
    <source>
        <strain evidence="1">RSA 567</strain>
    </source>
</reference>
<dbReference type="PANTHER" id="PTHR37852">
    <property type="entry name" value="YALI0B21208P"/>
    <property type="match status" value="1"/>
</dbReference>
<protein>
    <recommendedName>
        <fullName evidence="3">Tim17/Tim22/Tim23/Pmp24 family-domain-containing protein</fullName>
    </recommendedName>
</protein>
<gene>
    <name evidence="1" type="ORF">H4R34_002232</name>
</gene>
<dbReference type="OrthoDB" id="5584028at2759"/>
<dbReference type="Proteomes" id="UP001151582">
    <property type="component" value="Unassembled WGS sequence"/>
</dbReference>
<dbReference type="AlphaFoldDB" id="A0A9W8B259"/>
<proteinExistence type="predicted"/>
<comment type="caution">
    <text evidence="1">The sequence shown here is derived from an EMBL/GenBank/DDBJ whole genome shotgun (WGS) entry which is preliminary data.</text>
</comment>